<reference evidence="1 2" key="1">
    <citation type="submission" date="2023-11" db="EMBL/GenBank/DDBJ databases">
        <title>Halocaridina rubra genome assembly.</title>
        <authorList>
            <person name="Smith C."/>
        </authorList>
    </citation>
    <scope>NUCLEOTIDE SEQUENCE [LARGE SCALE GENOMIC DNA]</scope>
    <source>
        <strain evidence="1">EP-1</strain>
        <tissue evidence="1">Whole</tissue>
    </source>
</reference>
<dbReference type="AlphaFoldDB" id="A0AAN8WP85"/>
<proteinExistence type="predicted"/>
<accession>A0AAN8WP85</accession>
<organism evidence="1 2">
    <name type="scientific">Halocaridina rubra</name>
    <name type="common">Hawaiian red shrimp</name>
    <dbReference type="NCBI Taxonomy" id="373956"/>
    <lineage>
        <taxon>Eukaryota</taxon>
        <taxon>Metazoa</taxon>
        <taxon>Ecdysozoa</taxon>
        <taxon>Arthropoda</taxon>
        <taxon>Crustacea</taxon>
        <taxon>Multicrustacea</taxon>
        <taxon>Malacostraca</taxon>
        <taxon>Eumalacostraca</taxon>
        <taxon>Eucarida</taxon>
        <taxon>Decapoda</taxon>
        <taxon>Pleocyemata</taxon>
        <taxon>Caridea</taxon>
        <taxon>Atyoidea</taxon>
        <taxon>Atyidae</taxon>
        <taxon>Halocaridina</taxon>
    </lineage>
</organism>
<sequence>MLNLFFLIEVCTALSEWNKVSQMGRMIKTTVHGGKVNTLAQWIERLIPIDGGLEFNNPKTTRIASLLQKTLGVTGRKRAV</sequence>
<dbReference type="Proteomes" id="UP001381693">
    <property type="component" value="Unassembled WGS sequence"/>
</dbReference>
<protein>
    <submittedName>
        <fullName evidence="1">Uncharacterized protein</fullName>
    </submittedName>
</protein>
<dbReference type="EMBL" id="JAXCGZ010020144">
    <property type="protein sequence ID" value="KAK7065673.1"/>
    <property type="molecule type" value="Genomic_DNA"/>
</dbReference>
<evidence type="ECO:0000313" key="2">
    <source>
        <dbReference type="Proteomes" id="UP001381693"/>
    </source>
</evidence>
<keyword evidence="2" id="KW-1185">Reference proteome</keyword>
<evidence type="ECO:0000313" key="1">
    <source>
        <dbReference type="EMBL" id="KAK7065673.1"/>
    </source>
</evidence>
<gene>
    <name evidence="1" type="ORF">SK128_022471</name>
</gene>
<name>A0AAN8WP85_HALRR</name>
<comment type="caution">
    <text evidence="1">The sequence shown here is derived from an EMBL/GenBank/DDBJ whole genome shotgun (WGS) entry which is preliminary data.</text>
</comment>